<dbReference type="Pfam" id="PF10101">
    <property type="entry name" value="DUF2339"/>
    <property type="match status" value="1"/>
</dbReference>
<feature type="transmembrane region" description="Helical" evidence="2">
    <location>
        <begin position="465"/>
        <end position="485"/>
    </location>
</feature>
<keyword evidence="2" id="KW-0472">Membrane</keyword>
<dbReference type="PIRSF" id="PIRSF035905">
    <property type="entry name" value="UCP035905_mp"/>
    <property type="match status" value="1"/>
</dbReference>
<evidence type="ECO:0000256" key="1">
    <source>
        <dbReference type="SAM" id="MobiDB-lite"/>
    </source>
</evidence>
<feature type="transmembrane region" description="Helical" evidence="2">
    <location>
        <begin position="776"/>
        <end position="797"/>
    </location>
</feature>
<feature type="transmembrane region" description="Helical" evidence="2">
    <location>
        <begin position="804"/>
        <end position="825"/>
    </location>
</feature>
<dbReference type="EMBL" id="JABFDB010000008">
    <property type="protein sequence ID" value="NYZ20746.1"/>
    <property type="molecule type" value="Genomic_DNA"/>
</dbReference>
<evidence type="ECO:0000313" key="4">
    <source>
        <dbReference type="Proteomes" id="UP000584642"/>
    </source>
</evidence>
<feature type="transmembrane region" description="Helical" evidence="2">
    <location>
        <begin position="139"/>
        <end position="159"/>
    </location>
</feature>
<feature type="transmembrane region" description="Helical" evidence="2">
    <location>
        <begin position="831"/>
        <end position="848"/>
    </location>
</feature>
<feature type="transmembrane region" description="Helical" evidence="2">
    <location>
        <begin position="280"/>
        <end position="298"/>
    </location>
</feature>
<dbReference type="Proteomes" id="UP000584642">
    <property type="component" value="Unassembled WGS sequence"/>
</dbReference>
<comment type="caution">
    <text evidence="3">The sequence shown here is derived from an EMBL/GenBank/DDBJ whole genome shotgun (WGS) entry which is preliminary data.</text>
</comment>
<feature type="transmembrane region" description="Helical" evidence="2">
    <location>
        <begin position="337"/>
        <end position="357"/>
    </location>
</feature>
<sequence length="872" mass="89801">MMDEEILLVLLGLGYAVLPFLGLSAFVQVRGQRNRIEALERTVADLQAALAAGPRTGTAPEAIPEPGIEPEPLATEAVDAVPEAEPTAPDPVLARESATPEPQQGLESRLTGRWLIWIGGVALALGGAFLVQVSIETGLLSPSLRILLGLALAVGLVGVAERLRRRTPAQGIGPLGADHLAPSAAGAGIAVAYAAVFAAHGLYGLIAQFSAFVGLALVSLVAVGLGLLHGAPVAALGIAGALAVPAIVGGDSGNVTGLFLYLCAITAVAGLVARWRGWSWALLLAHGGAVAWLVLWLIDRSGDATPWNGAFLLLGSTALALGLRWHDAGASRWSGRWVDGTGLGLAVLTLAGGAALLVGRTEGTLAVALAAGLGVALLVDDRASARHTGGAVAAVLMAIVASLVFDGDPGLILYAAGAAFALIVAGFVLAHGSERAGWFGFVGTAGPLLLLVIDYGLETDGNTDPVWTALALGAAALHVGLAALAGRHRDHAPWAGLLAAQATGALAAVSVGAVFLLRDAWLSTALAVTVAGASYVHRHVPVRGLRWVSLGLAVAVVMRLSLNPLVLTYHDGGPLGGFWIWPGYGLAALAFLAARRGFGADAGPWLRSVLEAGALSFVVVLVSLQIRMLADDGPLDRPGYDLLEAGLNSAWWLGMALFLYVRGDQSVPTVRWGWRLLGTMATVQVLFGAVVALNPLLTGDPVGELFLINLVTLAYAVPAVLAVGFAVASRRRGSLRLPRWAGAAALGLAWLWLTLSVRHAFHGSRLDVGPDTDAELYAYSVAWLLFGVALLAAGLLRGSLVLRYASLLVILVSVAKVFLIDMAALTGLWRAVSFIGLGAALLGIGFVYQRFVLLRPPAAPPPSAEPPPAPGE</sequence>
<feature type="transmembrane region" description="Helical" evidence="2">
    <location>
        <begin position="363"/>
        <end position="380"/>
    </location>
</feature>
<feature type="transmembrane region" description="Helical" evidence="2">
    <location>
        <begin position="740"/>
        <end position="761"/>
    </location>
</feature>
<dbReference type="InterPro" id="IPR019286">
    <property type="entry name" value="DUF2339_TM"/>
</dbReference>
<evidence type="ECO:0000313" key="3">
    <source>
        <dbReference type="EMBL" id="NYZ20746.1"/>
    </source>
</evidence>
<dbReference type="PANTHER" id="PTHR38434">
    <property type="entry name" value="BLL2549 PROTEIN"/>
    <property type="match status" value="1"/>
</dbReference>
<proteinExistence type="predicted"/>
<feature type="region of interest" description="Disordered" evidence="1">
    <location>
        <begin position="81"/>
        <end position="104"/>
    </location>
</feature>
<feature type="transmembrane region" description="Helical" evidence="2">
    <location>
        <begin position="180"/>
        <end position="199"/>
    </location>
</feature>
<feature type="transmembrane region" description="Helical" evidence="2">
    <location>
        <begin position="387"/>
        <end position="405"/>
    </location>
</feature>
<dbReference type="InterPro" id="IPR014600">
    <property type="entry name" value="UCP035905_mem"/>
</dbReference>
<keyword evidence="4" id="KW-1185">Reference proteome</keyword>
<accession>A0ABX2T961</accession>
<feature type="transmembrane region" description="Helical" evidence="2">
    <location>
        <begin position="411"/>
        <end position="429"/>
    </location>
</feature>
<feature type="transmembrane region" description="Helical" evidence="2">
    <location>
        <begin position="304"/>
        <end position="325"/>
    </location>
</feature>
<reference evidence="3 4" key="1">
    <citation type="submission" date="2020-05" db="EMBL/GenBank/DDBJ databases">
        <title>Azospirillum oleiclasticum sp. nov, a nitrogen-fixing and heavy crude oil-emulsifying bacterium isolated from the crude oil of Yumen Oilfield.</title>
        <authorList>
            <person name="Wu D."/>
            <person name="Cai M."/>
            <person name="Zhang X."/>
        </authorList>
    </citation>
    <scope>NUCLEOTIDE SEQUENCE [LARGE SCALE GENOMIC DNA]</scope>
    <source>
        <strain evidence="3 4">ROY-1-1-2</strain>
    </source>
</reference>
<feature type="transmembrane region" description="Helical" evidence="2">
    <location>
        <begin position="544"/>
        <end position="562"/>
    </location>
</feature>
<feature type="transmembrane region" description="Helical" evidence="2">
    <location>
        <begin position="705"/>
        <end position="728"/>
    </location>
</feature>
<feature type="transmembrane region" description="Helical" evidence="2">
    <location>
        <begin position="673"/>
        <end position="693"/>
    </location>
</feature>
<dbReference type="PANTHER" id="PTHR38434:SF1">
    <property type="entry name" value="BLL2549 PROTEIN"/>
    <property type="match status" value="1"/>
</dbReference>
<feature type="transmembrane region" description="Helical" evidence="2">
    <location>
        <begin position="114"/>
        <end position="133"/>
    </location>
</feature>
<feature type="transmembrane region" description="Helical" evidence="2">
    <location>
        <begin position="492"/>
        <end position="514"/>
    </location>
</feature>
<feature type="transmembrane region" description="Helical" evidence="2">
    <location>
        <begin position="255"/>
        <end position="273"/>
    </location>
</feature>
<keyword evidence="2" id="KW-0812">Transmembrane</keyword>
<gene>
    <name evidence="3" type="ORF">HND93_13595</name>
</gene>
<feature type="transmembrane region" description="Helical" evidence="2">
    <location>
        <begin position="436"/>
        <end position="453"/>
    </location>
</feature>
<feature type="transmembrane region" description="Helical" evidence="2">
    <location>
        <begin position="233"/>
        <end position="249"/>
    </location>
</feature>
<protein>
    <submittedName>
        <fullName evidence="3">DUF2339 domain-containing protein</fullName>
    </submittedName>
</protein>
<organism evidence="3 4">
    <name type="scientific">Azospirillum oleiclasticum</name>
    <dbReference type="NCBI Taxonomy" id="2735135"/>
    <lineage>
        <taxon>Bacteria</taxon>
        <taxon>Pseudomonadati</taxon>
        <taxon>Pseudomonadota</taxon>
        <taxon>Alphaproteobacteria</taxon>
        <taxon>Rhodospirillales</taxon>
        <taxon>Azospirillaceae</taxon>
        <taxon>Azospirillum</taxon>
    </lineage>
</organism>
<feature type="transmembrane region" description="Helical" evidence="2">
    <location>
        <begin position="642"/>
        <end position="661"/>
    </location>
</feature>
<feature type="transmembrane region" description="Helical" evidence="2">
    <location>
        <begin position="605"/>
        <end position="630"/>
    </location>
</feature>
<feature type="transmembrane region" description="Helical" evidence="2">
    <location>
        <begin position="6"/>
        <end position="27"/>
    </location>
</feature>
<keyword evidence="2" id="KW-1133">Transmembrane helix</keyword>
<feature type="transmembrane region" description="Helical" evidence="2">
    <location>
        <begin position="574"/>
        <end position="593"/>
    </location>
</feature>
<feature type="transmembrane region" description="Helical" evidence="2">
    <location>
        <begin position="205"/>
        <end position="228"/>
    </location>
</feature>
<evidence type="ECO:0000256" key="2">
    <source>
        <dbReference type="SAM" id="Phobius"/>
    </source>
</evidence>
<name>A0ABX2T961_9PROT</name>
<feature type="transmembrane region" description="Helical" evidence="2">
    <location>
        <begin position="520"/>
        <end position="537"/>
    </location>
</feature>
<dbReference type="RefSeq" id="WP_180287638.1">
    <property type="nucleotide sequence ID" value="NZ_JABFFR010000010.1"/>
</dbReference>